<proteinExistence type="predicted"/>
<keyword evidence="4" id="KW-1185">Reference proteome</keyword>
<evidence type="ECO:0000313" key="4">
    <source>
        <dbReference type="Proteomes" id="UP000217033"/>
    </source>
</evidence>
<evidence type="ECO:0000313" key="3">
    <source>
        <dbReference type="EMBL" id="PAF55002.1"/>
    </source>
</evidence>
<dbReference type="Proteomes" id="UP000217033">
    <property type="component" value="Unassembled WGS sequence"/>
</dbReference>
<evidence type="ECO:0000256" key="2">
    <source>
        <dbReference type="SAM" id="MobiDB-lite"/>
    </source>
</evidence>
<sequence length="188" mass="21991">MSNEKPAKFKKGNCDKAVKELDKAYDLEEVKNHLTADDRTGNILYEYSAMGTPKQFEPPIDPPGQPGRGNGNGENLQWWQKWTLEKIKESAATTVAILRHEMKQMEKRIEKKFDAKLMQMEKRQEKKFDAKLMQMEKRIEQKFDAKLEKVANEIRSEMKEGFEKAEKQNKDTNDKLEAILELLKKKDK</sequence>
<dbReference type="EMBL" id="NQMN01000002">
    <property type="protein sequence ID" value="PAF55002.1"/>
    <property type="molecule type" value="Genomic_DNA"/>
</dbReference>
<evidence type="ECO:0000256" key="1">
    <source>
        <dbReference type="SAM" id="Coils"/>
    </source>
</evidence>
<dbReference type="RefSeq" id="WP_084232270.1">
    <property type="nucleotide sequence ID" value="NZ_FWXE01000005.1"/>
</dbReference>
<name>A0ABX4H5B9_9BACT</name>
<accession>A0ABX4H5B9</accession>
<keyword evidence="1" id="KW-0175">Coiled coil</keyword>
<protein>
    <submittedName>
        <fullName evidence="3">Uncharacterized protein</fullName>
    </submittedName>
</protein>
<feature type="coiled-coil region" evidence="1">
    <location>
        <begin position="155"/>
        <end position="182"/>
    </location>
</feature>
<gene>
    <name evidence="3" type="ORF">CJF60_04695</name>
</gene>
<feature type="region of interest" description="Disordered" evidence="2">
    <location>
        <begin position="52"/>
        <end position="75"/>
    </location>
</feature>
<reference evidence="3" key="1">
    <citation type="submission" date="2017-08" db="EMBL/GenBank/DDBJ databases">
        <authorList>
            <person name="Alvarez-Ponce D."/>
            <person name="Weitzman C.L."/>
            <person name="Tillett R.L."/>
            <person name="Sandmeier F.C."/>
            <person name="Tracy C.R."/>
        </authorList>
    </citation>
    <scope>NUCLEOTIDE SEQUENCE [LARGE SCALE GENOMIC DNA]</scope>
    <source>
        <strain evidence="3">PS6</strain>
    </source>
</reference>
<organism evidence="3 4">
    <name type="scientific">Mycoplasmopsis agassizii</name>
    <dbReference type="NCBI Taxonomy" id="33922"/>
    <lineage>
        <taxon>Bacteria</taxon>
        <taxon>Bacillati</taxon>
        <taxon>Mycoplasmatota</taxon>
        <taxon>Mycoplasmoidales</taxon>
        <taxon>Metamycoplasmataceae</taxon>
        <taxon>Mycoplasmopsis</taxon>
    </lineage>
</organism>
<comment type="caution">
    <text evidence="3">The sequence shown here is derived from an EMBL/GenBank/DDBJ whole genome shotgun (WGS) entry which is preliminary data.</text>
</comment>
<feature type="coiled-coil region" evidence="1">
    <location>
        <begin position="88"/>
        <end position="115"/>
    </location>
</feature>